<keyword evidence="3" id="KW-0812">Transmembrane</keyword>
<keyword evidence="2" id="KW-1003">Cell membrane</keyword>
<evidence type="ECO:0000259" key="8">
    <source>
        <dbReference type="Pfam" id="PF12704"/>
    </source>
</evidence>
<protein>
    <submittedName>
        <fullName evidence="9">Peptide ABC transporter permease</fullName>
    </submittedName>
</protein>
<dbReference type="PANTHER" id="PTHR30572:SF4">
    <property type="entry name" value="ABC TRANSPORTER PERMEASE YTRF"/>
    <property type="match status" value="1"/>
</dbReference>
<dbReference type="STRING" id="1440763.BJI69_01695"/>
<dbReference type="InterPro" id="IPR050250">
    <property type="entry name" value="Macrolide_Exporter_MacB"/>
</dbReference>
<sequence>MIMQIKPILSALRRHKSGTILIALQIALTLAIVCNALFIVHERVDKVNRTTGLDETNLIAVSNDYVGAPEDFTPLMKTDLQTLRSLPGVVDAYVTNSYPLRQGGWSTGVQTDPDSKAKGQSTALYFGDEHALKTLGVRLIAGRNFNAGETVTVGRQQQPGTAQVIVTKALADKVFPDGNALGKVIYLAKGKPSTIIGIVEKLTTPWIQNDFVEGDYVTIMPVMFNSSFQQFLVRTQPGQEDAVFKAIPPALYATNRMRVLPDKVGIRKFEEVRRRAYDADRGMAILMSVVCGVLLAITAAGIVGLSSFWVGQRRKQIGVRRALGARRSDILSYFMTENFLIALVGVIVGVILAVGLSQWMFTHFEMKRLSLTYVAIGVVALLALGQAAVFAPALRASRVSPVEATRSV</sequence>
<dbReference type="Pfam" id="PF02687">
    <property type="entry name" value="FtsX"/>
    <property type="match status" value="1"/>
</dbReference>
<keyword evidence="5" id="KW-0472">Membrane</keyword>
<dbReference type="EMBL" id="CP017480">
    <property type="protein sequence ID" value="APG02749.1"/>
    <property type="molecule type" value="Genomic_DNA"/>
</dbReference>
<dbReference type="AlphaFoldDB" id="A0A0G9HAV8"/>
<evidence type="ECO:0000256" key="4">
    <source>
        <dbReference type="ARBA" id="ARBA00022989"/>
    </source>
</evidence>
<proteinExistence type="inferred from homology"/>
<comment type="subcellular location">
    <subcellularLocation>
        <location evidence="1">Cell membrane</location>
        <topology evidence="1">Multi-pass membrane protein</topology>
    </subcellularLocation>
</comment>
<dbReference type="PATRIC" id="fig|1440763.5.peg.2855"/>
<dbReference type="Proteomes" id="UP000182987">
    <property type="component" value="Chromosome"/>
</dbReference>
<reference evidence="10" key="1">
    <citation type="submission" date="2016-09" db="EMBL/GenBank/DDBJ databases">
        <authorList>
            <person name="Lysoe E."/>
        </authorList>
    </citation>
    <scope>NUCLEOTIDE SEQUENCE [LARGE SCALE GENOMIC DNA]</scope>
    <source>
        <strain evidence="10">LJ96T</strain>
    </source>
</reference>
<accession>A0A0G9HAV8</accession>
<dbReference type="PANTHER" id="PTHR30572">
    <property type="entry name" value="MEMBRANE COMPONENT OF TRANSPORTER-RELATED"/>
    <property type="match status" value="1"/>
</dbReference>
<feature type="domain" description="MacB-like periplasmic core" evidence="8">
    <location>
        <begin position="20"/>
        <end position="243"/>
    </location>
</feature>
<name>A0A0G9HAV8_9GAMM</name>
<evidence type="ECO:0000256" key="5">
    <source>
        <dbReference type="ARBA" id="ARBA00023136"/>
    </source>
</evidence>
<dbReference type="OrthoDB" id="9770036at2"/>
<gene>
    <name evidence="9" type="ORF">BJI69_01695</name>
</gene>
<keyword evidence="4" id="KW-1133">Transmembrane helix</keyword>
<keyword evidence="10" id="KW-1185">Reference proteome</keyword>
<organism evidence="9 10">
    <name type="scientific">Luteibacter rhizovicinus DSM 16549</name>
    <dbReference type="NCBI Taxonomy" id="1440763"/>
    <lineage>
        <taxon>Bacteria</taxon>
        <taxon>Pseudomonadati</taxon>
        <taxon>Pseudomonadota</taxon>
        <taxon>Gammaproteobacteria</taxon>
        <taxon>Lysobacterales</taxon>
        <taxon>Rhodanobacteraceae</taxon>
        <taxon>Luteibacter</taxon>
    </lineage>
</organism>
<dbReference type="GO" id="GO:0005886">
    <property type="term" value="C:plasma membrane"/>
    <property type="evidence" value="ECO:0007669"/>
    <property type="project" value="UniProtKB-SubCell"/>
</dbReference>
<evidence type="ECO:0000256" key="3">
    <source>
        <dbReference type="ARBA" id="ARBA00022692"/>
    </source>
</evidence>
<evidence type="ECO:0000256" key="1">
    <source>
        <dbReference type="ARBA" id="ARBA00004651"/>
    </source>
</evidence>
<feature type="domain" description="ABC3 transporter permease C-terminal" evidence="7">
    <location>
        <begin position="290"/>
        <end position="401"/>
    </location>
</feature>
<dbReference type="InterPro" id="IPR003838">
    <property type="entry name" value="ABC3_permease_C"/>
</dbReference>
<evidence type="ECO:0000256" key="2">
    <source>
        <dbReference type="ARBA" id="ARBA00022475"/>
    </source>
</evidence>
<comment type="similarity">
    <text evidence="6">Belongs to the ABC-4 integral membrane protein family.</text>
</comment>
<dbReference type="Pfam" id="PF12704">
    <property type="entry name" value="MacB_PCD"/>
    <property type="match status" value="1"/>
</dbReference>
<evidence type="ECO:0000313" key="10">
    <source>
        <dbReference type="Proteomes" id="UP000182987"/>
    </source>
</evidence>
<dbReference type="KEGG" id="lrz:BJI69_01695"/>
<dbReference type="InterPro" id="IPR025857">
    <property type="entry name" value="MacB_PCD"/>
</dbReference>
<evidence type="ECO:0000259" key="7">
    <source>
        <dbReference type="Pfam" id="PF02687"/>
    </source>
</evidence>
<dbReference type="GO" id="GO:0022857">
    <property type="term" value="F:transmembrane transporter activity"/>
    <property type="evidence" value="ECO:0007669"/>
    <property type="project" value="TreeGrafter"/>
</dbReference>
<evidence type="ECO:0000256" key="6">
    <source>
        <dbReference type="ARBA" id="ARBA00038076"/>
    </source>
</evidence>
<evidence type="ECO:0000313" key="9">
    <source>
        <dbReference type="EMBL" id="APG02749.1"/>
    </source>
</evidence>